<dbReference type="GO" id="GO:0005739">
    <property type="term" value="C:mitochondrion"/>
    <property type="evidence" value="ECO:0007669"/>
    <property type="project" value="InterPro"/>
</dbReference>
<dbReference type="InterPro" id="IPR034595">
    <property type="entry name" value="NDUFAF8"/>
</dbReference>
<organism evidence="1 2">
    <name type="scientific">Pneumocystis jirovecii (strain RU7)</name>
    <name type="common">Human pneumocystis pneumonia agent</name>
    <dbReference type="NCBI Taxonomy" id="1408657"/>
    <lineage>
        <taxon>Eukaryota</taxon>
        <taxon>Fungi</taxon>
        <taxon>Dikarya</taxon>
        <taxon>Ascomycota</taxon>
        <taxon>Taphrinomycotina</taxon>
        <taxon>Pneumocystomycetes</taxon>
        <taxon>Pneumocystaceae</taxon>
        <taxon>Pneumocystis</taxon>
    </lineage>
</organism>
<dbReference type="GO" id="GO:0032981">
    <property type="term" value="P:mitochondrial respiratory chain complex I assembly"/>
    <property type="evidence" value="ECO:0007669"/>
    <property type="project" value="InterPro"/>
</dbReference>
<dbReference type="Proteomes" id="UP000053447">
    <property type="component" value="Unassembled WGS sequence"/>
</dbReference>
<reference evidence="2" key="1">
    <citation type="journal article" date="2016" name="Nat. Commun.">
        <title>Genome analysis of three Pneumocystis species reveals adaptation mechanisms to life exclusively in mammalian hosts.</title>
        <authorList>
            <person name="Ma L."/>
            <person name="Chen Z."/>
            <person name="Huang D.W."/>
            <person name="Kutty G."/>
            <person name="Ishihara M."/>
            <person name="Wang H."/>
            <person name="Abouelleil A."/>
            <person name="Bishop L."/>
            <person name="Davey E."/>
            <person name="Deng R."/>
            <person name="Deng X."/>
            <person name="Fan L."/>
            <person name="Fantoni G."/>
            <person name="Fitzgerald M."/>
            <person name="Gogineni E."/>
            <person name="Goldberg J.M."/>
            <person name="Handley G."/>
            <person name="Hu X."/>
            <person name="Huber C."/>
            <person name="Jiao X."/>
            <person name="Jones K."/>
            <person name="Levin J.Z."/>
            <person name="Liu Y."/>
            <person name="Macdonald P."/>
            <person name="Melnikov A."/>
            <person name="Raley C."/>
            <person name="Sassi M."/>
            <person name="Sherman B.T."/>
            <person name="Song X."/>
            <person name="Sykes S."/>
            <person name="Tran B."/>
            <person name="Walsh L."/>
            <person name="Xia Y."/>
            <person name="Yang J."/>
            <person name="Young S."/>
            <person name="Zeng Q."/>
            <person name="Zheng X."/>
            <person name="Stephens R."/>
            <person name="Nusbaum C."/>
            <person name="Birren B.W."/>
            <person name="Azadi P."/>
            <person name="Lempicki R.A."/>
            <person name="Cuomo C.A."/>
            <person name="Kovacs J.A."/>
        </authorList>
    </citation>
    <scope>NUCLEOTIDE SEQUENCE [LARGE SCALE GENOMIC DNA]</scope>
    <source>
        <strain evidence="2">RU7</strain>
    </source>
</reference>
<evidence type="ECO:0008006" key="3">
    <source>
        <dbReference type="Google" id="ProtNLM"/>
    </source>
</evidence>
<dbReference type="AlphaFoldDB" id="A0A0W4ZDT9"/>
<name>A0A0W4ZDT9_PNEJ7</name>
<sequence length="56" mass="6695">MKKNNQRIQDFMRTSKFCNFLGIMYGKCIIKNVNNIEKDICVSEFQKFKNCLEKIV</sequence>
<gene>
    <name evidence="1" type="ORF">T551_03418</name>
</gene>
<keyword evidence="2" id="KW-1185">Reference proteome</keyword>
<dbReference type="PANTHER" id="PTHR34561:SF1">
    <property type="entry name" value="NADH DEHYDROGENASE [UBIQUINONE] 1 ALPHA SUBCOMPLEX ASSEMBLY FACTOR 8"/>
    <property type="match status" value="1"/>
</dbReference>
<evidence type="ECO:0000313" key="2">
    <source>
        <dbReference type="Proteomes" id="UP000053447"/>
    </source>
</evidence>
<dbReference type="PANTHER" id="PTHR34561">
    <property type="entry name" value="NADH DEHYDROGENASE [UBIQUINONE] 1 ALPHA SUBCOMPLEX ASSEMBLY FACTOR 8"/>
    <property type="match status" value="1"/>
</dbReference>
<dbReference type="GeneID" id="28941936"/>
<comment type="caution">
    <text evidence="1">The sequence shown here is derived from an EMBL/GenBank/DDBJ whole genome shotgun (WGS) entry which is preliminary data.</text>
</comment>
<dbReference type="EMBL" id="LFWA01000017">
    <property type="protein sequence ID" value="KTW26501.1"/>
    <property type="molecule type" value="Genomic_DNA"/>
</dbReference>
<dbReference type="VEuPathDB" id="FungiDB:T551_03418"/>
<evidence type="ECO:0000313" key="1">
    <source>
        <dbReference type="EMBL" id="KTW26501.1"/>
    </source>
</evidence>
<dbReference type="OrthoDB" id="3821113at2759"/>
<proteinExistence type="predicted"/>
<protein>
    <recommendedName>
        <fullName evidence="3">IMS import disulfide relay-system CHCH-CHCH-like Cx9C domain-containing protein</fullName>
    </recommendedName>
</protein>
<dbReference type="RefSeq" id="XP_018228030.1">
    <property type="nucleotide sequence ID" value="XM_018375681.1"/>
</dbReference>
<accession>A0A0W4ZDT9</accession>